<feature type="signal peptide" evidence="1">
    <location>
        <begin position="1"/>
        <end position="29"/>
    </location>
</feature>
<protein>
    <submittedName>
        <fullName evidence="3">Excalibur calcium-binding domain-containing protein</fullName>
    </submittedName>
</protein>
<dbReference type="InterPro" id="IPR008613">
    <property type="entry name" value="Excalibur_Ca-bd_domain"/>
</dbReference>
<dbReference type="AlphaFoldDB" id="A0A433JVX8"/>
<evidence type="ECO:0000256" key="1">
    <source>
        <dbReference type="SAM" id="SignalP"/>
    </source>
</evidence>
<evidence type="ECO:0000313" key="3">
    <source>
        <dbReference type="EMBL" id="RUR03311.1"/>
    </source>
</evidence>
<proteinExistence type="predicted"/>
<feature type="chain" id="PRO_5019245247" evidence="1">
    <location>
        <begin position="30"/>
        <end position="106"/>
    </location>
</feature>
<feature type="domain" description="Excalibur calcium-binding" evidence="2">
    <location>
        <begin position="47"/>
        <end position="104"/>
    </location>
</feature>
<dbReference type="EMBL" id="RZGZ01000001">
    <property type="protein sequence ID" value="RUR03311.1"/>
    <property type="molecule type" value="Genomic_DNA"/>
</dbReference>
<dbReference type="RefSeq" id="WP_127046574.1">
    <property type="nucleotide sequence ID" value="NZ_RZGZ01000001.1"/>
</dbReference>
<gene>
    <name evidence="3" type="ORF">ELQ94_01810</name>
</gene>
<dbReference type="Pfam" id="PF05901">
    <property type="entry name" value="Excalibur"/>
    <property type="match status" value="1"/>
</dbReference>
<evidence type="ECO:0000313" key="4">
    <source>
        <dbReference type="Proteomes" id="UP000274909"/>
    </source>
</evidence>
<keyword evidence="4" id="KW-1185">Reference proteome</keyword>
<dbReference type="OrthoDB" id="2735480at2"/>
<dbReference type="SMART" id="SM00894">
    <property type="entry name" value="Excalibur"/>
    <property type="match status" value="1"/>
</dbReference>
<comment type="caution">
    <text evidence="3">The sequence shown here is derived from an EMBL/GenBank/DDBJ whole genome shotgun (WGS) entry which is preliminary data.</text>
</comment>
<accession>A0A433JVX8</accession>
<dbReference type="Proteomes" id="UP000274909">
    <property type="component" value="Unassembled WGS sequence"/>
</dbReference>
<reference evidence="3 4" key="1">
    <citation type="submission" date="2018-12" db="EMBL/GenBank/DDBJ databases">
        <authorList>
            <person name="Li F."/>
        </authorList>
    </citation>
    <scope>NUCLEOTIDE SEQUENCE [LARGE SCALE GENOMIC DNA]</scope>
    <source>
        <strain evidence="3 4">EGI 6500705</strain>
    </source>
</reference>
<name>A0A433JVX8_9MICO</name>
<sequence length="106" mass="10889">MPLSRFSRLAASAVLVGAVLSPLPAAAVAAPSTGTVAVAGSPFAAKPFANCTALNKKYPHGVGKKGAKDKVSGKTKPVTNFTVSTALYNENKKSDRDKDGIACEKR</sequence>
<organism evidence="3 4">
    <name type="scientific">Labedella endophytica</name>
    <dbReference type="NCBI Taxonomy" id="1523160"/>
    <lineage>
        <taxon>Bacteria</taxon>
        <taxon>Bacillati</taxon>
        <taxon>Actinomycetota</taxon>
        <taxon>Actinomycetes</taxon>
        <taxon>Micrococcales</taxon>
        <taxon>Microbacteriaceae</taxon>
        <taxon>Labedella</taxon>
    </lineage>
</organism>
<evidence type="ECO:0000259" key="2">
    <source>
        <dbReference type="SMART" id="SM00894"/>
    </source>
</evidence>
<keyword evidence="1" id="KW-0732">Signal</keyword>